<feature type="domain" description="Helix-hairpin-helix DNA-binding motif class 1" evidence="3">
    <location>
        <begin position="187"/>
        <end position="206"/>
    </location>
</feature>
<gene>
    <name evidence="4" type="ORF">Pcinc_026976</name>
</gene>
<feature type="domain" description="Helix-hairpin-helix DNA-binding motif class 1" evidence="3">
    <location>
        <begin position="157"/>
        <end position="176"/>
    </location>
</feature>
<dbReference type="Pfam" id="PF12836">
    <property type="entry name" value="HHH_3"/>
    <property type="match status" value="2"/>
</dbReference>
<dbReference type="GO" id="GO:0003677">
    <property type="term" value="F:DNA binding"/>
    <property type="evidence" value="ECO:0007669"/>
    <property type="project" value="InterPro"/>
</dbReference>
<sequence>MEGGVRGGGGVNREFLRLISLPPVLERSQLSTTCTQNQGWQSYEGKWVALRSRMGQCTSGELPPPPSDAVDSHRVENGKASPSPPVSTSDTTTASSSTSTPNHPKSFSRRHRSSISTNSWVNRLSRRRKNKDLSATFNLIDFDGKTNYLNINTAAEEELMTLDGVTRSMAHSIVEYRAAIGGFRRVEDLALVSGVGAARLQRFRADVVVGDARRKSSSQSSSRTQSVDSLPSCESGKSHRSQPLPRPSPPPRTLNVNHASIFELMAVRGMTQEMAANIVEYRERKGPFRTMEELVKVRGVSSRVLSLLKVYLSVNSPIPSPYSAPSDVISITSYTRYPYTQRAFQSKNHGHRRTYSAPLNEECSSRLPLDNSESMSPRVSIDFTADIFELLSLRSERPIVGSVFSGRYQGRPAFRIATWNLQCLTCEKISNLGVLEVVCRTVLENGFSVLALQEVASRDVLEKICSELNQGTLRRVREWGGPRGEWRWQVSDEPAGRIAQGTEYAAFIYNGEHGLQMLSSSLLSVHNNNHHHHHHHHHPARKPFLGYFKCFDYEFVVVSLHIDALDSGKKKRKASTSKDINRREETRVEGNGTREMTKTNPCQLTPLVTALKQKLINEKNIILLGDFNMSSDNAAFDVLRDSSYSSIVVADTKGDAGKSDNSVGDSGSDAVTCYDNIWLNPHIRAAYTGHWGMVREGLHHMAIPCGWGWGGAVSDHPPVYCDLCPDLPPPSTSSTTTTPAAPLVSVASSSSSSNFPRRLSKEVQQQHCEGDVEK</sequence>
<dbReference type="EMBL" id="JAWQEG010003175">
    <property type="protein sequence ID" value="KAK3867573.1"/>
    <property type="molecule type" value="Genomic_DNA"/>
</dbReference>
<evidence type="ECO:0000256" key="1">
    <source>
        <dbReference type="ARBA" id="ARBA00015260"/>
    </source>
</evidence>
<evidence type="ECO:0000313" key="5">
    <source>
        <dbReference type="Proteomes" id="UP001286313"/>
    </source>
</evidence>
<dbReference type="Gene3D" id="1.10.150.280">
    <property type="entry name" value="AF1531-like domain"/>
    <property type="match status" value="1"/>
</dbReference>
<dbReference type="SMART" id="SM00278">
    <property type="entry name" value="HhH1"/>
    <property type="match status" value="4"/>
</dbReference>
<feature type="compositionally biased region" description="Basic and acidic residues" evidence="2">
    <location>
        <begin position="579"/>
        <end position="588"/>
    </location>
</feature>
<dbReference type="Gene3D" id="1.10.150.320">
    <property type="entry name" value="Photosystem II 12 kDa extrinsic protein"/>
    <property type="match status" value="1"/>
</dbReference>
<name>A0AAE1F704_PETCI</name>
<keyword evidence="5" id="KW-1185">Reference proteome</keyword>
<comment type="caution">
    <text evidence="4">The sequence shown here is derived from an EMBL/GenBank/DDBJ whole genome shotgun (WGS) entry which is preliminary data.</text>
</comment>
<dbReference type="GO" id="GO:0005886">
    <property type="term" value="C:plasma membrane"/>
    <property type="evidence" value="ECO:0007669"/>
    <property type="project" value="TreeGrafter"/>
</dbReference>
<feature type="region of interest" description="Disordered" evidence="2">
    <location>
        <begin position="56"/>
        <end position="120"/>
    </location>
</feature>
<protein>
    <recommendedName>
        <fullName evidence="1">Endonuclease/exonuclease/phosphatase family domain-containing protein 1</fullName>
    </recommendedName>
</protein>
<accession>A0AAE1F704</accession>
<evidence type="ECO:0000256" key="2">
    <source>
        <dbReference type="SAM" id="MobiDB-lite"/>
    </source>
</evidence>
<dbReference type="InterPro" id="IPR051675">
    <property type="entry name" value="Endo/Exo/Phosphatase_dom_1"/>
</dbReference>
<reference evidence="4" key="1">
    <citation type="submission" date="2023-10" db="EMBL/GenBank/DDBJ databases">
        <title>Genome assemblies of two species of porcelain crab, Petrolisthes cinctipes and Petrolisthes manimaculis (Anomura: Porcellanidae).</title>
        <authorList>
            <person name="Angst P."/>
        </authorList>
    </citation>
    <scope>NUCLEOTIDE SEQUENCE</scope>
    <source>
        <strain evidence="4">PB745_01</strain>
        <tissue evidence="4">Gill</tissue>
    </source>
</reference>
<dbReference type="AlphaFoldDB" id="A0AAE1F704"/>
<dbReference type="Proteomes" id="UP001286313">
    <property type="component" value="Unassembled WGS sequence"/>
</dbReference>
<proteinExistence type="predicted"/>
<dbReference type="SUPFAM" id="SSF47781">
    <property type="entry name" value="RuvA domain 2-like"/>
    <property type="match status" value="2"/>
</dbReference>
<dbReference type="SUPFAM" id="SSF56219">
    <property type="entry name" value="DNase I-like"/>
    <property type="match status" value="1"/>
</dbReference>
<feature type="domain" description="Helix-hairpin-helix DNA-binding motif class 1" evidence="3">
    <location>
        <begin position="292"/>
        <end position="311"/>
    </location>
</feature>
<feature type="region of interest" description="Disordered" evidence="2">
    <location>
        <begin position="731"/>
        <end position="774"/>
    </location>
</feature>
<organism evidence="4 5">
    <name type="scientific">Petrolisthes cinctipes</name>
    <name type="common">Flat porcelain crab</name>
    <dbReference type="NCBI Taxonomy" id="88211"/>
    <lineage>
        <taxon>Eukaryota</taxon>
        <taxon>Metazoa</taxon>
        <taxon>Ecdysozoa</taxon>
        <taxon>Arthropoda</taxon>
        <taxon>Crustacea</taxon>
        <taxon>Multicrustacea</taxon>
        <taxon>Malacostraca</taxon>
        <taxon>Eumalacostraca</taxon>
        <taxon>Eucarida</taxon>
        <taxon>Decapoda</taxon>
        <taxon>Pleocyemata</taxon>
        <taxon>Anomura</taxon>
        <taxon>Galatheoidea</taxon>
        <taxon>Porcellanidae</taxon>
        <taxon>Petrolisthes</taxon>
    </lineage>
</organism>
<feature type="region of interest" description="Disordered" evidence="2">
    <location>
        <begin position="211"/>
        <end position="255"/>
    </location>
</feature>
<dbReference type="InterPro" id="IPR036691">
    <property type="entry name" value="Endo/exonu/phosph_ase_sf"/>
</dbReference>
<feature type="compositionally biased region" description="Low complexity" evidence="2">
    <location>
        <begin position="217"/>
        <end position="229"/>
    </location>
</feature>
<feature type="domain" description="Helix-hairpin-helix DNA-binding motif class 1" evidence="3">
    <location>
        <begin position="262"/>
        <end position="281"/>
    </location>
</feature>
<dbReference type="GO" id="GO:0006281">
    <property type="term" value="P:DNA repair"/>
    <property type="evidence" value="ECO:0007669"/>
    <property type="project" value="InterPro"/>
</dbReference>
<evidence type="ECO:0000259" key="3">
    <source>
        <dbReference type="SMART" id="SM00278"/>
    </source>
</evidence>
<dbReference type="Gene3D" id="3.60.10.10">
    <property type="entry name" value="Endonuclease/exonuclease/phosphatase"/>
    <property type="match status" value="1"/>
</dbReference>
<feature type="compositionally biased region" description="Low complexity" evidence="2">
    <location>
        <begin position="732"/>
        <end position="753"/>
    </location>
</feature>
<feature type="region of interest" description="Disordered" evidence="2">
    <location>
        <begin position="571"/>
        <end position="599"/>
    </location>
</feature>
<feature type="compositionally biased region" description="Low complexity" evidence="2">
    <location>
        <begin position="86"/>
        <end position="101"/>
    </location>
</feature>
<dbReference type="PANTHER" id="PTHR21180">
    <property type="entry name" value="ENDONUCLEASE/EXONUCLEASE/PHOSPHATASE FAMILY DOMAIN-CONTAINING PROTEIN 1"/>
    <property type="match status" value="1"/>
</dbReference>
<dbReference type="InterPro" id="IPR010994">
    <property type="entry name" value="RuvA_2-like"/>
</dbReference>
<dbReference type="PANTHER" id="PTHR21180:SF32">
    <property type="entry name" value="ENDONUCLEASE_EXONUCLEASE_PHOSPHATASE FAMILY DOMAIN-CONTAINING PROTEIN 1"/>
    <property type="match status" value="1"/>
</dbReference>
<evidence type="ECO:0000313" key="4">
    <source>
        <dbReference type="EMBL" id="KAK3867573.1"/>
    </source>
</evidence>
<dbReference type="InterPro" id="IPR003583">
    <property type="entry name" value="Hlx-hairpin-Hlx_DNA-bd_motif"/>
</dbReference>